<dbReference type="InterPro" id="IPR051911">
    <property type="entry name" value="SDR_oxidoreductase"/>
</dbReference>
<dbReference type="Proteomes" id="UP001497453">
    <property type="component" value="Chromosome 6"/>
</dbReference>
<dbReference type="PANTHER" id="PTHR43976">
    <property type="entry name" value="SHORT CHAIN DEHYDROGENASE"/>
    <property type="match status" value="1"/>
</dbReference>
<dbReference type="EMBL" id="OZ037949">
    <property type="protein sequence ID" value="CAL1711164.1"/>
    <property type="molecule type" value="Genomic_DNA"/>
</dbReference>
<dbReference type="SUPFAM" id="SSF51735">
    <property type="entry name" value="NAD(P)-binding Rossmann-fold domains"/>
    <property type="match status" value="1"/>
</dbReference>
<dbReference type="InterPro" id="IPR002347">
    <property type="entry name" value="SDR_fam"/>
</dbReference>
<dbReference type="PANTHER" id="PTHR43976:SF16">
    <property type="entry name" value="SHORT-CHAIN DEHYDROGENASE_REDUCTASE FAMILY PROTEIN"/>
    <property type="match status" value="1"/>
</dbReference>
<organism evidence="5 6">
    <name type="scientific">Somion occarium</name>
    <dbReference type="NCBI Taxonomy" id="3059160"/>
    <lineage>
        <taxon>Eukaryota</taxon>
        <taxon>Fungi</taxon>
        <taxon>Dikarya</taxon>
        <taxon>Basidiomycota</taxon>
        <taxon>Agaricomycotina</taxon>
        <taxon>Agaricomycetes</taxon>
        <taxon>Polyporales</taxon>
        <taxon>Cerrenaceae</taxon>
        <taxon>Somion</taxon>
    </lineage>
</organism>
<evidence type="ECO:0000256" key="1">
    <source>
        <dbReference type="ARBA" id="ARBA00006484"/>
    </source>
</evidence>
<evidence type="ECO:0008006" key="7">
    <source>
        <dbReference type="Google" id="ProtNLM"/>
    </source>
</evidence>
<protein>
    <recommendedName>
        <fullName evidence="7">NAD(P)-binding protein</fullName>
    </recommendedName>
</protein>
<evidence type="ECO:0000256" key="3">
    <source>
        <dbReference type="ARBA" id="ARBA00023002"/>
    </source>
</evidence>
<dbReference type="PRINTS" id="PR00081">
    <property type="entry name" value="GDHRDH"/>
</dbReference>
<accession>A0ABP1DVZ8</accession>
<proteinExistence type="inferred from homology"/>
<evidence type="ECO:0000313" key="6">
    <source>
        <dbReference type="Proteomes" id="UP001497453"/>
    </source>
</evidence>
<keyword evidence="2" id="KW-0521">NADP</keyword>
<dbReference type="Pfam" id="PF00106">
    <property type="entry name" value="adh_short"/>
    <property type="match status" value="1"/>
</dbReference>
<evidence type="ECO:0000256" key="2">
    <source>
        <dbReference type="ARBA" id="ARBA00022857"/>
    </source>
</evidence>
<reference evidence="6" key="1">
    <citation type="submission" date="2024-04" db="EMBL/GenBank/DDBJ databases">
        <authorList>
            <person name="Shaw F."/>
            <person name="Minotto A."/>
        </authorList>
    </citation>
    <scope>NUCLEOTIDE SEQUENCE [LARGE SCALE GENOMIC DNA]</scope>
</reference>
<keyword evidence="3" id="KW-0560">Oxidoreductase</keyword>
<evidence type="ECO:0000313" key="5">
    <source>
        <dbReference type="EMBL" id="CAL1711164.1"/>
    </source>
</evidence>
<dbReference type="InterPro" id="IPR036291">
    <property type="entry name" value="NAD(P)-bd_dom_sf"/>
</dbReference>
<dbReference type="InterPro" id="IPR020904">
    <property type="entry name" value="Sc_DH/Rdtase_CS"/>
</dbReference>
<dbReference type="PROSITE" id="PS00061">
    <property type="entry name" value="ADH_SHORT"/>
    <property type="match status" value="1"/>
</dbReference>
<sequence>MSDTRTGKEATPTPKGRVWLVTGASSGFGYEVTKCALSKGDSVVVATRHTDSDALTQLSKLYPRPRLLLVKTNVTSLSDIQHAFAQAKQVYGRLDVVFSNAGFTMLAEAEGTPEEDARRLFEVNFWGSLHVIQEAVKFFRDVNPPAVGGRIIQNSSVSALYCFPGQGIYTASKHAIEGVTETLASELDPAWNIKITLLQPALFDTPARTTNLVIAPVLPAYVNTSLPSIQTRQFVSSIPFTGDPEKGGRAIYRLSELADPPLRLPLGKDAVRLAREKLAMVGKNVDEYESWSDNLEFDTIHPKR</sequence>
<evidence type="ECO:0000256" key="4">
    <source>
        <dbReference type="RuleBase" id="RU000363"/>
    </source>
</evidence>
<dbReference type="PRINTS" id="PR00080">
    <property type="entry name" value="SDRFAMILY"/>
</dbReference>
<dbReference type="Gene3D" id="3.40.50.720">
    <property type="entry name" value="NAD(P)-binding Rossmann-like Domain"/>
    <property type="match status" value="1"/>
</dbReference>
<keyword evidence="6" id="KW-1185">Reference proteome</keyword>
<gene>
    <name evidence="5" type="ORF">GFSPODELE1_LOCUS8212</name>
</gene>
<comment type="similarity">
    <text evidence="1 4">Belongs to the short-chain dehydrogenases/reductases (SDR) family.</text>
</comment>
<name>A0ABP1DVZ8_9APHY</name>